<proteinExistence type="predicted"/>
<evidence type="ECO:0000313" key="1">
    <source>
        <dbReference type="EMBL" id="CAE0328593.1"/>
    </source>
</evidence>
<reference evidence="1" key="1">
    <citation type="submission" date="2021-01" db="EMBL/GenBank/DDBJ databases">
        <authorList>
            <person name="Corre E."/>
            <person name="Pelletier E."/>
            <person name="Niang G."/>
            <person name="Scheremetjew M."/>
            <person name="Finn R."/>
            <person name="Kale V."/>
            <person name="Holt S."/>
            <person name="Cochrane G."/>
            <person name="Meng A."/>
            <person name="Brown T."/>
            <person name="Cohen L."/>
        </authorList>
    </citation>
    <scope>NUCLEOTIDE SEQUENCE</scope>
    <source>
        <strain evidence="1">S3</strain>
    </source>
</reference>
<dbReference type="AlphaFoldDB" id="A0A7S3MYU5"/>
<sequence>MSLVSSFSFASKDTEAVHMVSGCGFILELFNDCHHCEHLVIVIASEIIFPIYEGADSDLKLQDEDILPFFNWVLGKDLVLHLLAVGELGVVEVEQTDVLKQLLRAWLSLFIEEAASWYLKVGCRYLLLHFEESHFSPVREPQVLEVVQRNPKGVFDNSQVNVDFWFIVL</sequence>
<gene>
    <name evidence="1" type="ORF">SINC0208_LOCUS9221</name>
</gene>
<protein>
    <submittedName>
        <fullName evidence="1">Uncharacterized protein</fullName>
    </submittedName>
</protein>
<organism evidence="1">
    <name type="scientific">Strombidium inclinatum</name>
    <dbReference type="NCBI Taxonomy" id="197538"/>
    <lineage>
        <taxon>Eukaryota</taxon>
        <taxon>Sar</taxon>
        <taxon>Alveolata</taxon>
        <taxon>Ciliophora</taxon>
        <taxon>Intramacronucleata</taxon>
        <taxon>Spirotrichea</taxon>
        <taxon>Oligotrichia</taxon>
        <taxon>Strombidiidae</taxon>
        <taxon>Strombidium</taxon>
    </lineage>
</organism>
<dbReference type="EMBL" id="HBIH01023006">
    <property type="protein sequence ID" value="CAE0328593.1"/>
    <property type="molecule type" value="Transcribed_RNA"/>
</dbReference>
<name>A0A7S3MYU5_9SPIT</name>
<accession>A0A7S3MYU5</accession>